<dbReference type="GO" id="GO:0003735">
    <property type="term" value="F:structural constituent of ribosome"/>
    <property type="evidence" value="ECO:0007669"/>
    <property type="project" value="InterPro"/>
</dbReference>
<evidence type="ECO:0000256" key="3">
    <source>
        <dbReference type="ARBA" id="ARBA00023274"/>
    </source>
</evidence>
<dbReference type="PANTHER" id="PTHR15892:SF2">
    <property type="entry name" value="LARGE RIBOSOMAL SUBUNIT PROTEIN UL30M"/>
    <property type="match status" value="1"/>
</dbReference>
<dbReference type="InterPro" id="IPR005996">
    <property type="entry name" value="Ribosomal_uL30_bac-type"/>
</dbReference>
<feature type="region of interest" description="Disordered" evidence="5">
    <location>
        <begin position="23"/>
        <end position="43"/>
    </location>
</feature>
<accession>A0A165QG01</accession>
<keyword evidence="8" id="KW-1185">Reference proteome</keyword>
<evidence type="ECO:0000313" key="8">
    <source>
        <dbReference type="Proteomes" id="UP000076761"/>
    </source>
</evidence>
<keyword evidence="3" id="KW-0687">Ribonucleoprotein</keyword>
<dbReference type="NCBIfam" id="TIGR01308">
    <property type="entry name" value="rpmD_bact"/>
    <property type="match status" value="1"/>
</dbReference>
<evidence type="ECO:0000259" key="6">
    <source>
        <dbReference type="Pfam" id="PF00327"/>
    </source>
</evidence>
<sequence>MPSPAIAARPLVRKAAPSVCCNRSTSRHLATTTNSPASLSSQPETTHYRITLRRSAIALGHAKQATLIALGLRRRFQTVYHTHTPDIAGKILAVKELVEVQNVRRDEVRTKEEMTRERRATRGFEVVERRVGVRL</sequence>
<dbReference type="InterPro" id="IPR036919">
    <property type="entry name" value="Ribo_uL30_ferredoxin-like_sf"/>
</dbReference>
<evidence type="ECO:0000256" key="4">
    <source>
        <dbReference type="ARBA" id="ARBA00035281"/>
    </source>
</evidence>
<dbReference type="InterPro" id="IPR016082">
    <property type="entry name" value="Ribosomal_uL30_ferredoxin-like"/>
</dbReference>
<name>A0A165QG01_9AGAM</name>
<gene>
    <name evidence="7" type="ORF">NEOLEDRAFT_658114</name>
</gene>
<reference evidence="7 8" key="1">
    <citation type="journal article" date="2016" name="Mol. Biol. Evol.">
        <title>Comparative Genomics of Early-Diverging Mushroom-Forming Fungi Provides Insights into the Origins of Lignocellulose Decay Capabilities.</title>
        <authorList>
            <person name="Nagy L.G."/>
            <person name="Riley R."/>
            <person name="Tritt A."/>
            <person name="Adam C."/>
            <person name="Daum C."/>
            <person name="Floudas D."/>
            <person name="Sun H."/>
            <person name="Yadav J.S."/>
            <person name="Pangilinan J."/>
            <person name="Larsson K.H."/>
            <person name="Matsuura K."/>
            <person name="Barry K."/>
            <person name="Labutti K."/>
            <person name="Kuo R."/>
            <person name="Ohm R.A."/>
            <person name="Bhattacharya S.S."/>
            <person name="Shirouzu T."/>
            <person name="Yoshinaga Y."/>
            <person name="Martin F.M."/>
            <person name="Grigoriev I.V."/>
            <person name="Hibbett D.S."/>
        </authorList>
    </citation>
    <scope>NUCLEOTIDE SEQUENCE [LARGE SCALE GENOMIC DNA]</scope>
    <source>
        <strain evidence="7 8">HHB14362 ss-1</strain>
    </source>
</reference>
<proteinExistence type="inferred from homology"/>
<dbReference type="GO" id="GO:0005739">
    <property type="term" value="C:mitochondrion"/>
    <property type="evidence" value="ECO:0007669"/>
    <property type="project" value="TreeGrafter"/>
</dbReference>
<dbReference type="FunCoup" id="A0A165QG01">
    <property type="interactions" value="255"/>
</dbReference>
<organism evidence="7 8">
    <name type="scientific">Neolentinus lepideus HHB14362 ss-1</name>
    <dbReference type="NCBI Taxonomy" id="1314782"/>
    <lineage>
        <taxon>Eukaryota</taxon>
        <taxon>Fungi</taxon>
        <taxon>Dikarya</taxon>
        <taxon>Basidiomycota</taxon>
        <taxon>Agaricomycotina</taxon>
        <taxon>Agaricomycetes</taxon>
        <taxon>Gloeophyllales</taxon>
        <taxon>Gloeophyllaceae</taxon>
        <taxon>Neolentinus</taxon>
    </lineage>
</organism>
<dbReference type="Pfam" id="PF00327">
    <property type="entry name" value="Ribosomal_L30"/>
    <property type="match status" value="1"/>
</dbReference>
<dbReference type="Gene3D" id="3.30.1390.20">
    <property type="entry name" value="Ribosomal protein L30, ferredoxin-like fold domain"/>
    <property type="match status" value="1"/>
</dbReference>
<evidence type="ECO:0000256" key="5">
    <source>
        <dbReference type="SAM" id="MobiDB-lite"/>
    </source>
</evidence>
<feature type="domain" description="Large ribosomal subunit protein uL30-like ferredoxin-like fold" evidence="6">
    <location>
        <begin position="48"/>
        <end position="98"/>
    </location>
</feature>
<keyword evidence="2" id="KW-0689">Ribosomal protein</keyword>
<evidence type="ECO:0000256" key="1">
    <source>
        <dbReference type="ARBA" id="ARBA00007594"/>
    </source>
</evidence>
<dbReference type="OrthoDB" id="509901at2759"/>
<dbReference type="EMBL" id="KV425596">
    <property type="protein sequence ID" value="KZT22383.1"/>
    <property type="molecule type" value="Genomic_DNA"/>
</dbReference>
<dbReference type="CDD" id="cd01658">
    <property type="entry name" value="Ribosomal_L30"/>
    <property type="match status" value="1"/>
</dbReference>
<evidence type="ECO:0000313" key="7">
    <source>
        <dbReference type="EMBL" id="KZT22383.1"/>
    </source>
</evidence>
<protein>
    <recommendedName>
        <fullName evidence="4">Large ribosomal subunit protein uL30m</fullName>
    </recommendedName>
</protein>
<dbReference type="GO" id="GO:0006412">
    <property type="term" value="P:translation"/>
    <property type="evidence" value="ECO:0007669"/>
    <property type="project" value="InterPro"/>
</dbReference>
<dbReference type="PANTHER" id="PTHR15892">
    <property type="entry name" value="MITOCHONDRIAL RIBOSOMAL PROTEIN L30"/>
    <property type="match status" value="1"/>
</dbReference>
<dbReference type="InParanoid" id="A0A165QG01"/>
<dbReference type="GO" id="GO:0015934">
    <property type="term" value="C:large ribosomal subunit"/>
    <property type="evidence" value="ECO:0007669"/>
    <property type="project" value="InterPro"/>
</dbReference>
<dbReference type="AlphaFoldDB" id="A0A165QG01"/>
<dbReference type="STRING" id="1314782.A0A165QG01"/>
<comment type="similarity">
    <text evidence="1">Belongs to the universal ribosomal protein uL30 family.</text>
</comment>
<dbReference type="SUPFAM" id="SSF55129">
    <property type="entry name" value="Ribosomal protein L30p/L7e"/>
    <property type="match status" value="1"/>
</dbReference>
<dbReference type="Proteomes" id="UP000076761">
    <property type="component" value="Unassembled WGS sequence"/>
</dbReference>
<evidence type="ECO:0000256" key="2">
    <source>
        <dbReference type="ARBA" id="ARBA00022980"/>
    </source>
</evidence>